<reference evidence="3" key="1">
    <citation type="submission" date="2021-01" db="EMBL/GenBank/DDBJ databases">
        <authorList>
            <person name="Corre E."/>
            <person name="Pelletier E."/>
            <person name="Niang G."/>
            <person name="Scheremetjew M."/>
            <person name="Finn R."/>
            <person name="Kale V."/>
            <person name="Holt S."/>
            <person name="Cochrane G."/>
            <person name="Meng A."/>
            <person name="Brown T."/>
            <person name="Cohen L."/>
        </authorList>
    </citation>
    <scope>NUCLEOTIDE SEQUENCE</scope>
    <source>
        <strain evidence="3">CCMP 2712</strain>
    </source>
</reference>
<feature type="compositionally biased region" description="Basic and acidic residues" evidence="2">
    <location>
        <begin position="80"/>
        <end position="92"/>
    </location>
</feature>
<dbReference type="GO" id="GO:0045505">
    <property type="term" value="F:dynein intermediate chain binding"/>
    <property type="evidence" value="ECO:0007669"/>
    <property type="project" value="InterPro"/>
</dbReference>
<evidence type="ECO:0000256" key="2">
    <source>
        <dbReference type="SAM" id="MobiDB-lite"/>
    </source>
</evidence>
<feature type="region of interest" description="Disordered" evidence="2">
    <location>
        <begin position="869"/>
        <end position="899"/>
    </location>
</feature>
<protein>
    <recommendedName>
        <fullName evidence="4">Dynein heavy chain linker domain-containing protein</fullName>
    </recommendedName>
</protein>
<name>A0A7S4P4G7_GUITH</name>
<dbReference type="InterPro" id="IPR026983">
    <property type="entry name" value="DHC"/>
</dbReference>
<dbReference type="GO" id="GO:0051959">
    <property type="term" value="F:dynein light intermediate chain binding"/>
    <property type="evidence" value="ECO:0007669"/>
    <property type="project" value="InterPro"/>
</dbReference>
<evidence type="ECO:0000256" key="1">
    <source>
        <dbReference type="SAM" id="Coils"/>
    </source>
</evidence>
<accession>A0A7S4P4G7</accession>
<organism evidence="3">
    <name type="scientific">Guillardia theta</name>
    <name type="common">Cryptophyte</name>
    <name type="synonym">Cryptomonas phi</name>
    <dbReference type="NCBI Taxonomy" id="55529"/>
    <lineage>
        <taxon>Eukaryota</taxon>
        <taxon>Cryptophyceae</taxon>
        <taxon>Pyrenomonadales</taxon>
        <taxon>Geminigeraceae</taxon>
        <taxon>Guillardia</taxon>
    </lineage>
</organism>
<proteinExistence type="predicted"/>
<dbReference type="AlphaFoldDB" id="A0A7S4P4G7"/>
<feature type="region of interest" description="Disordered" evidence="2">
    <location>
        <begin position="50"/>
        <end position="101"/>
    </location>
</feature>
<gene>
    <name evidence="3" type="ORF">GTHE00462_LOCUS28701</name>
</gene>
<feature type="coiled-coil region" evidence="1">
    <location>
        <begin position="650"/>
        <end position="704"/>
    </location>
</feature>
<evidence type="ECO:0000313" key="3">
    <source>
        <dbReference type="EMBL" id="CAE2323306.1"/>
    </source>
</evidence>
<dbReference type="PANTHER" id="PTHR22878:SF68">
    <property type="entry name" value="DYNEIN HEAVY CHAIN 6, AXONEMAL-LIKE"/>
    <property type="match status" value="1"/>
</dbReference>
<dbReference type="GO" id="GO:0030286">
    <property type="term" value="C:dynein complex"/>
    <property type="evidence" value="ECO:0007669"/>
    <property type="project" value="InterPro"/>
</dbReference>
<dbReference type="EMBL" id="HBKN01036688">
    <property type="protein sequence ID" value="CAE2323306.1"/>
    <property type="molecule type" value="Transcribed_RNA"/>
</dbReference>
<evidence type="ECO:0008006" key="4">
    <source>
        <dbReference type="Google" id="ProtNLM"/>
    </source>
</evidence>
<sequence length="998" mass="114895">MENRYFDQEVEDADFSKLEGINISSGLLLSTKHTANPIKDVLHCKKVLTPQRKPSKSVHSSKPESAKLKPKKIHQALLPDELKSDQPKHQGEDGSIFNGDTKHETSKILSAHAHDQTNLHAHGHVDDGKEIELENKNEDHEQMGDEEKANEQSVLYCLPDNKNPLVVLQRLRQNPDSTEFVYLKSFQIDEITPLNPYHLEIVPHNQIPKSDFFTLSSFGVTHFVNGKPEFTELEQWKREHFLFNAILKIPVFKRYRIWKSYKVWRDSVRYGKMRSSAKALTKNLFFLNPTFREALLRIRDMCMDLQKVKLYSFQKDTLYTIVHFFEAQQAQRNVVLNHLEEFWLQAIDVAKSSCIATLDSLEEGLFGANSVKTQGQQQNEQEKGDKISPRAENFRYTVMASKRVVQRRLYYFLRLCDYVIFNTLHTMVVESTSELLAQIEPNVKDQLEDSQKKRKAVFLTEISLILGDLTFVPGAADFENELDSIVGGFVDTVSGSNSVRLLNNEDLEQYTELFDSETETSESSTVSEIVTNDEEYRKLLARIKVAVANAFDACNDYVSIFEPYQTMVVENEQLDEEELRQKAEEGEFVLQNFKEKFDLYHSQADNIRNLPDEMDCGIMQVNSKKLKTLLSPSPASCLEKLEDILPQLTVAKQRRLLDEVNIANNNLSRKPTNVASFVSVLDFVSQCNERKDEIDAEFKELQDHYSLMDENSVEVNSMDRAAFQMLVPEYNQMKNMLDIFESTQDDEMARWSTQLEEDIKLFHHEIEKLRQISQDPQLLEDVEFIDPVLHVCEELKEQANAIEKTAKQNQSFQTIFGQQVVRYPVLEEVVADDSYRVEAQQAHKASNHLRLPSYHTFVSGLRDISSHFSLRKQSPKRQEETRRRKKARRRQEGSIHSSGSYGETIALSAMRTLRPEVHQTTSNHDCPHLGDDRFMRLCTEQTFSWKLYRSAAGFLTKSGEVKSVVAFYYDPTCGDWVEFESASSAGTVLIAHVDVHSL</sequence>
<dbReference type="GO" id="GO:0007018">
    <property type="term" value="P:microtubule-based movement"/>
    <property type="evidence" value="ECO:0007669"/>
    <property type="project" value="InterPro"/>
</dbReference>
<keyword evidence="1" id="KW-0175">Coiled coil</keyword>
<dbReference type="PANTHER" id="PTHR22878">
    <property type="entry name" value="DYNEIN HEAVY CHAIN 6, AXONEMAL-LIKE-RELATED"/>
    <property type="match status" value="1"/>
</dbReference>